<dbReference type="SMART" id="SM00481">
    <property type="entry name" value="POLIIIAc"/>
    <property type="match status" value="1"/>
</dbReference>
<dbReference type="InterPro" id="IPR016195">
    <property type="entry name" value="Pol/histidinol_Pase-like"/>
</dbReference>
<dbReference type="Gene3D" id="1.10.150.650">
    <property type="match status" value="1"/>
</dbReference>
<dbReference type="InterPro" id="IPR052018">
    <property type="entry name" value="PHP_domain"/>
</dbReference>
<dbReference type="GO" id="GO:0035312">
    <property type="term" value="F:5'-3' DNA exonuclease activity"/>
    <property type="evidence" value="ECO:0007669"/>
    <property type="project" value="TreeGrafter"/>
</dbReference>
<organism evidence="2">
    <name type="scientific">Baileyella intestinalis</name>
    <dbReference type="NCBI Taxonomy" id="2606709"/>
    <lineage>
        <taxon>Bacteria</taxon>
        <taxon>Bacillati</taxon>
        <taxon>Bacillota</taxon>
        <taxon>Clostridia</taxon>
        <taxon>Peptostreptococcales</taxon>
        <taxon>Anaerovoracaceae</taxon>
        <taxon>Baileyella</taxon>
    </lineage>
</organism>
<dbReference type="Gene3D" id="3.20.20.140">
    <property type="entry name" value="Metal-dependent hydrolases"/>
    <property type="match status" value="1"/>
</dbReference>
<dbReference type="GO" id="GO:0004534">
    <property type="term" value="F:5'-3' RNA exonuclease activity"/>
    <property type="evidence" value="ECO:0007669"/>
    <property type="project" value="TreeGrafter"/>
</dbReference>
<dbReference type="AlphaFoldDB" id="A0A6A8M8W1"/>
<proteinExistence type="predicted"/>
<dbReference type="CDD" id="cd07438">
    <property type="entry name" value="PHP_HisPPase_AMP"/>
    <property type="match status" value="1"/>
</dbReference>
<dbReference type="PANTHER" id="PTHR42924">
    <property type="entry name" value="EXONUCLEASE"/>
    <property type="match status" value="1"/>
</dbReference>
<protein>
    <submittedName>
        <fullName evidence="2">PHP domain-containing protein</fullName>
    </submittedName>
</protein>
<reference evidence="2" key="1">
    <citation type="submission" date="2019-09" db="EMBL/GenBank/DDBJ databases">
        <title>In-depth cultivation of the pig gut microbiome towards novel bacterial diversity and tailored functional studies.</title>
        <authorList>
            <person name="Wylensek D."/>
            <person name="Hitch T.C.A."/>
            <person name="Clavel T."/>
        </authorList>
    </citation>
    <scope>NUCLEOTIDE SEQUENCE</scope>
    <source>
        <strain evidence="2">RF-744-FAT-WT-3</strain>
    </source>
</reference>
<dbReference type="SUPFAM" id="SSF89550">
    <property type="entry name" value="PHP domain-like"/>
    <property type="match status" value="1"/>
</dbReference>
<dbReference type="EMBL" id="VUNB01000005">
    <property type="protein sequence ID" value="MST69391.1"/>
    <property type="molecule type" value="Genomic_DNA"/>
</dbReference>
<sequence length="269" mass="30720">MFFDSDLHIHTTYSDGDMTPEQLVDRYISNKYSIIAITDHDGVDGSAVAISYARNKPITVLPGIELSTEDQEGNNVHMLGYSFDLENSELKEELLNIKVERAKRNDRLLRALVDMGYQISIDDLIRVNEGNYIGKPTFAKVLLGKGYVRSVSEAFDRIFARPELSRIKTVHMSCEKAISLIHRAGGLAVMAHPMELREEGQNRKEFMVYIEKVIRTLMDQGIDGIECWHPSASYLESKWLRDFARNNNLIVTGGSDFHSDDERRFRDEN</sequence>
<dbReference type="RefSeq" id="WP_154572853.1">
    <property type="nucleotide sequence ID" value="NZ_VUNB01000005.1"/>
</dbReference>
<dbReference type="InterPro" id="IPR004013">
    <property type="entry name" value="PHP_dom"/>
</dbReference>
<dbReference type="PANTHER" id="PTHR42924:SF3">
    <property type="entry name" value="POLYMERASE_HISTIDINOL PHOSPHATASE N-TERMINAL DOMAIN-CONTAINING PROTEIN"/>
    <property type="match status" value="1"/>
</dbReference>
<accession>A0A6A8M8W1</accession>
<dbReference type="InterPro" id="IPR003141">
    <property type="entry name" value="Pol/His_phosphatase_N"/>
</dbReference>
<name>A0A6A8M8W1_9FIRM</name>
<evidence type="ECO:0000259" key="1">
    <source>
        <dbReference type="SMART" id="SM00481"/>
    </source>
</evidence>
<feature type="domain" description="Polymerase/histidinol phosphatase N-terminal" evidence="1">
    <location>
        <begin position="5"/>
        <end position="70"/>
    </location>
</feature>
<gene>
    <name evidence="2" type="ORF">FYJ66_07285</name>
</gene>
<evidence type="ECO:0000313" key="2">
    <source>
        <dbReference type="EMBL" id="MST69391.1"/>
    </source>
</evidence>
<dbReference type="Pfam" id="PF02811">
    <property type="entry name" value="PHP"/>
    <property type="match status" value="1"/>
</dbReference>
<comment type="caution">
    <text evidence="2">The sequence shown here is derived from an EMBL/GenBank/DDBJ whole genome shotgun (WGS) entry which is preliminary data.</text>
</comment>